<evidence type="ECO:0000313" key="2">
    <source>
        <dbReference type="Proteomes" id="UP000242875"/>
    </source>
</evidence>
<dbReference type="AlphaFoldDB" id="A0A261XUP2"/>
<sequence>ALVERLVVLQYADQYTFVGNVTLLEQACLDLSSKPPDRIYVDVDEGPQKMLMPPLLQTYLTNDLLSGLRSARLTSAPSLLNFPQMPRFMVSLSGWLLGYPVVYVTGEAKDKGESISESDNPSIVNTLNNIPLTLFRVTASYDASRFSKRPLHDPSVAPFRKPSVELMSFSCPTALLSHDEKTQVCQTLASAIRLAIAAQADLFDAHVAESQVVLPHVAL</sequence>
<feature type="non-terminal residue" evidence="1">
    <location>
        <position position="1"/>
    </location>
</feature>
<organism evidence="1 2">
    <name type="scientific">Bifiguratus adelaidae</name>
    <dbReference type="NCBI Taxonomy" id="1938954"/>
    <lineage>
        <taxon>Eukaryota</taxon>
        <taxon>Fungi</taxon>
        <taxon>Fungi incertae sedis</taxon>
        <taxon>Mucoromycota</taxon>
        <taxon>Mucoromycotina</taxon>
        <taxon>Endogonomycetes</taxon>
        <taxon>Endogonales</taxon>
        <taxon>Endogonales incertae sedis</taxon>
        <taxon>Bifiguratus</taxon>
    </lineage>
</organism>
<dbReference type="EMBL" id="MVBO01000193">
    <property type="protein sequence ID" value="OZJ02070.1"/>
    <property type="molecule type" value="Genomic_DNA"/>
</dbReference>
<dbReference type="PANTHER" id="PTHR31366:SF2">
    <property type="entry name" value="UPF0739 PROTEIN C1ORF74"/>
    <property type="match status" value="1"/>
</dbReference>
<proteinExistence type="predicted"/>
<dbReference type="Pfam" id="PF14953">
    <property type="entry name" value="DUF4504"/>
    <property type="match status" value="1"/>
</dbReference>
<comment type="caution">
    <text evidence="1">The sequence shown here is derived from an EMBL/GenBank/DDBJ whole genome shotgun (WGS) entry which is preliminary data.</text>
</comment>
<evidence type="ECO:0000313" key="1">
    <source>
        <dbReference type="EMBL" id="OZJ02070.1"/>
    </source>
</evidence>
<dbReference type="OrthoDB" id="2395010at2759"/>
<dbReference type="Proteomes" id="UP000242875">
    <property type="component" value="Unassembled WGS sequence"/>
</dbReference>
<protein>
    <submittedName>
        <fullName evidence="1">Uncharacterized protein</fullName>
    </submittedName>
</protein>
<keyword evidence="2" id="KW-1185">Reference proteome</keyword>
<accession>A0A261XUP2</accession>
<reference evidence="1 2" key="1">
    <citation type="journal article" date="2017" name="Mycologia">
        <title>Bifiguratus adelaidae, gen. et sp. nov., a new member of Mucoromycotina in endophytic and soil-dwelling habitats.</title>
        <authorList>
            <person name="Torres-Cruz T.J."/>
            <person name="Billingsley Tobias T.L."/>
            <person name="Almatruk M."/>
            <person name="Hesse C."/>
            <person name="Kuske C.R."/>
            <person name="Desiro A."/>
            <person name="Benucci G.M."/>
            <person name="Bonito G."/>
            <person name="Stajich J.E."/>
            <person name="Dunlap C."/>
            <person name="Arnold A.E."/>
            <person name="Porras-Alfaro A."/>
        </authorList>
    </citation>
    <scope>NUCLEOTIDE SEQUENCE [LARGE SCALE GENOMIC DNA]</scope>
    <source>
        <strain evidence="1 2">AZ0501</strain>
    </source>
</reference>
<name>A0A261XUP2_9FUNG</name>
<gene>
    <name evidence="1" type="ORF">BZG36_05060</name>
</gene>
<dbReference type="PANTHER" id="PTHR31366">
    <property type="entry name" value="UPF0739 PROTEIN C1ORF74"/>
    <property type="match status" value="1"/>
</dbReference>
<dbReference type="InterPro" id="IPR027850">
    <property type="entry name" value="DUF4504"/>
</dbReference>